<gene>
    <name evidence="1" type="ORF">LCGC14_0795850</name>
</gene>
<organism evidence="1">
    <name type="scientific">marine sediment metagenome</name>
    <dbReference type="NCBI Taxonomy" id="412755"/>
    <lineage>
        <taxon>unclassified sequences</taxon>
        <taxon>metagenomes</taxon>
        <taxon>ecological metagenomes</taxon>
    </lineage>
</organism>
<comment type="caution">
    <text evidence="1">The sequence shown here is derived from an EMBL/GenBank/DDBJ whole genome shotgun (WGS) entry which is preliminary data.</text>
</comment>
<dbReference type="EMBL" id="LAZR01002118">
    <property type="protein sequence ID" value="KKN34236.1"/>
    <property type="molecule type" value="Genomic_DNA"/>
</dbReference>
<dbReference type="AlphaFoldDB" id="A0A0F9SB56"/>
<name>A0A0F9SB56_9ZZZZ</name>
<evidence type="ECO:0000313" key="1">
    <source>
        <dbReference type="EMBL" id="KKN34236.1"/>
    </source>
</evidence>
<proteinExistence type="predicted"/>
<protein>
    <submittedName>
        <fullName evidence="1">Uncharacterized protein</fullName>
    </submittedName>
</protein>
<sequence length="88" mass="10571">MARVKREPPLNKRFCVNIPAKWLRFMRCFIETDAFESVSAGVREMMEFWFVDTFGHEFEKVLTEKFRDIKETPKANITGRRAYNYDNL</sequence>
<reference evidence="1" key="1">
    <citation type="journal article" date="2015" name="Nature">
        <title>Complex archaea that bridge the gap between prokaryotes and eukaryotes.</title>
        <authorList>
            <person name="Spang A."/>
            <person name="Saw J.H."/>
            <person name="Jorgensen S.L."/>
            <person name="Zaremba-Niedzwiedzka K."/>
            <person name="Martijn J."/>
            <person name="Lind A.E."/>
            <person name="van Eijk R."/>
            <person name="Schleper C."/>
            <person name="Guy L."/>
            <person name="Ettema T.J."/>
        </authorList>
    </citation>
    <scope>NUCLEOTIDE SEQUENCE</scope>
</reference>
<accession>A0A0F9SB56</accession>